<comment type="caution">
    <text evidence="2">The sequence shown here is derived from an EMBL/GenBank/DDBJ whole genome shotgun (WGS) entry which is preliminary data.</text>
</comment>
<evidence type="ECO:0000313" key="3">
    <source>
        <dbReference type="Proteomes" id="UP000295814"/>
    </source>
</evidence>
<reference evidence="2 3" key="1">
    <citation type="submission" date="2019-07" db="EMBL/GenBank/DDBJ databases">
        <title>Seonamhaeicola sp. W255 draft genome.</title>
        <authorList>
            <person name="Zhang X.-Y."/>
            <person name="Zhang R."/>
            <person name="Zhong Y.-L."/>
            <person name="Du Z.-J."/>
        </authorList>
    </citation>
    <scope>NUCLEOTIDE SEQUENCE [LARGE SCALE GENOMIC DNA]</scope>
    <source>
        <strain evidence="2 3">W255</strain>
    </source>
</reference>
<dbReference type="EMBL" id="SMZJ02000012">
    <property type="protein sequence ID" value="TWO31452.1"/>
    <property type="molecule type" value="Genomic_DNA"/>
</dbReference>
<keyword evidence="1" id="KW-1133">Transmembrane helix</keyword>
<feature type="transmembrane region" description="Helical" evidence="1">
    <location>
        <begin position="12"/>
        <end position="33"/>
    </location>
</feature>
<dbReference type="Proteomes" id="UP000295814">
    <property type="component" value="Unassembled WGS sequence"/>
</dbReference>
<dbReference type="OrthoDB" id="1449138at2"/>
<dbReference type="RefSeq" id="WP_133357414.1">
    <property type="nucleotide sequence ID" value="NZ_SMZJ02000012.1"/>
</dbReference>
<accession>A0A562YAY7</accession>
<sequence>MSKLKDHIAIKAIMLLLVAVIFTPTAIKFAHVFEHHEHEVCIGGKSEHIHKVDLDCEFLKFPLSNNKSLTSYSIDLFSEKEPLSEIESLYVFLSKYQQLHFSLRGPPAINLI</sequence>
<name>A0A562YAY7_9FLAO</name>
<evidence type="ECO:0000256" key="1">
    <source>
        <dbReference type="SAM" id="Phobius"/>
    </source>
</evidence>
<keyword evidence="1" id="KW-0472">Membrane</keyword>
<organism evidence="2 3">
    <name type="scientific">Seonamhaeicola sediminis</name>
    <dbReference type="NCBI Taxonomy" id="2528206"/>
    <lineage>
        <taxon>Bacteria</taxon>
        <taxon>Pseudomonadati</taxon>
        <taxon>Bacteroidota</taxon>
        <taxon>Flavobacteriia</taxon>
        <taxon>Flavobacteriales</taxon>
        <taxon>Flavobacteriaceae</taxon>
    </lineage>
</organism>
<evidence type="ECO:0000313" key="2">
    <source>
        <dbReference type="EMBL" id="TWO31452.1"/>
    </source>
</evidence>
<dbReference type="AlphaFoldDB" id="A0A562YAY7"/>
<protein>
    <submittedName>
        <fullName evidence="2">Uncharacterized protein</fullName>
    </submittedName>
</protein>
<keyword evidence="3" id="KW-1185">Reference proteome</keyword>
<keyword evidence="1" id="KW-0812">Transmembrane</keyword>
<proteinExistence type="predicted"/>
<gene>
    <name evidence="2" type="ORF">E1J38_013640</name>
</gene>